<dbReference type="InterPro" id="IPR014718">
    <property type="entry name" value="GH-type_carb-bd"/>
</dbReference>
<dbReference type="InterPro" id="IPR047215">
    <property type="entry name" value="Galactose_mutarotase-like"/>
</dbReference>
<organism evidence="9 10">
    <name type="scientific">Thalassococcus profundi</name>
    <dbReference type="NCBI Taxonomy" id="2282382"/>
    <lineage>
        <taxon>Bacteria</taxon>
        <taxon>Pseudomonadati</taxon>
        <taxon>Pseudomonadota</taxon>
        <taxon>Alphaproteobacteria</taxon>
        <taxon>Rhodobacterales</taxon>
        <taxon>Roseobacteraceae</taxon>
        <taxon>Thalassococcus</taxon>
    </lineage>
</organism>
<dbReference type="AlphaFoldDB" id="A0A369TXR9"/>
<gene>
    <name evidence="9" type="ORF">DU478_03510</name>
</gene>
<dbReference type="GO" id="GO:0004034">
    <property type="term" value="F:aldose 1-epimerase activity"/>
    <property type="evidence" value="ECO:0007669"/>
    <property type="project" value="UniProtKB-EC"/>
</dbReference>
<keyword evidence="3 5" id="KW-0413">Isomerase</keyword>
<accession>A0A369TXR9</accession>
<feature type="binding site" evidence="7">
    <location>
        <position position="233"/>
    </location>
    <ligand>
        <name>beta-D-galactose</name>
        <dbReference type="ChEBI" id="CHEBI:27667"/>
    </ligand>
</feature>
<dbReference type="EC" id="5.1.3.3" evidence="5"/>
<dbReference type="InterPro" id="IPR015443">
    <property type="entry name" value="Aldose_1-epimerase"/>
</dbReference>
<evidence type="ECO:0000256" key="5">
    <source>
        <dbReference type="PIRNR" id="PIRNR005096"/>
    </source>
</evidence>
<feature type="binding site" evidence="8">
    <location>
        <begin position="76"/>
        <end position="77"/>
    </location>
    <ligand>
        <name>beta-D-galactose</name>
        <dbReference type="ChEBI" id="CHEBI:27667"/>
    </ligand>
</feature>
<dbReference type="GO" id="GO:0030246">
    <property type="term" value="F:carbohydrate binding"/>
    <property type="evidence" value="ECO:0007669"/>
    <property type="project" value="InterPro"/>
</dbReference>
<dbReference type="PANTHER" id="PTHR10091">
    <property type="entry name" value="ALDOSE-1-EPIMERASE"/>
    <property type="match status" value="1"/>
</dbReference>
<dbReference type="OrthoDB" id="9779408at2"/>
<proteinExistence type="inferred from homology"/>
<name>A0A369TXR9_9RHOB</name>
<reference evidence="9 10" key="1">
    <citation type="submission" date="2018-07" db="EMBL/GenBank/DDBJ databases">
        <title>Thalassococcus profundi sp. nov., a marine bacterium isolated from deep seawater of Okinawa Trough.</title>
        <authorList>
            <person name="Yu M."/>
        </authorList>
    </citation>
    <scope>NUCLEOTIDE SEQUENCE [LARGE SCALE GENOMIC DNA]</scope>
    <source>
        <strain evidence="9 10">WRAS1</strain>
    </source>
</reference>
<dbReference type="InterPro" id="IPR011013">
    <property type="entry name" value="Gal_mutarotase_sf_dom"/>
</dbReference>
<dbReference type="SUPFAM" id="SSF74650">
    <property type="entry name" value="Galactose mutarotase-like"/>
    <property type="match status" value="1"/>
</dbReference>
<protein>
    <recommendedName>
        <fullName evidence="5">Aldose 1-epimerase</fullName>
        <ecNumber evidence="5">5.1.3.3</ecNumber>
    </recommendedName>
</protein>
<keyword evidence="4 5" id="KW-0119">Carbohydrate metabolism</keyword>
<evidence type="ECO:0000256" key="1">
    <source>
        <dbReference type="ARBA" id="ARBA00005028"/>
    </source>
</evidence>
<evidence type="ECO:0000313" key="9">
    <source>
        <dbReference type="EMBL" id="RDD67736.1"/>
    </source>
</evidence>
<sequence length="329" mass="35450">MTATIPQPETLPDGRAALPIRLSGGGLSLRLSPFGARVQDLRMDGVDHPLVLGSDHLAPYVGDMIYHGALVGRFANRIADGRFTLDGRNHLTDRNEGGATTLHGGSEGSAAQLWTVEAQSESSATLTLRMPDGHMGFPGTLDVRVVHSLPGDGTLAIEITATTDAPTPCNFAHHGYFALDGGDDVTTQTLRIDADRYLPVDARMIPLPEAPAPVDGTRFDFRTPRPIGDAGIDHNFCLNGSGMRRVLRLEAVNGLSLDVETDQPGLQVYDARNQEPILGLDGRRYGPFAGLALETQAWPDAPNRADFPDAILRPGETYRHRVSYIFARG</sequence>
<evidence type="ECO:0000256" key="7">
    <source>
        <dbReference type="PIRSR" id="PIRSR005096-2"/>
    </source>
</evidence>
<dbReference type="PANTHER" id="PTHR10091:SF49">
    <property type="entry name" value="ALDOSE 1-EPIMERASE"/>
    <property type="match status" value="1"/>
</dbReference>
<evidence type="ECO:0000256" key="2">
    <source>
        <dbReference type="ARBA" id="ARBA00006206"/>
    </source>
</evidence>
<dbReference type="GO" id="GO:0006006">
    <property type="term" value="P:glucose metabolic process"/>
    <property type="evidence" value="ECO:0007669"/>
    <property type="project" value="TreeGrafter"/>
</dbReference>
<evidence type="ECO:0000256" key="8">
    <source>
        <dbReference type="PIRSR" id="PIRSR005096-3"/>
    </source>
</evidence>
<dbReference type="InterPro" id="IPR008183">
    <property type="entry name" value="Aldose_1/G6P_1-epimerase"/>
</dbReference>
<comment type="pathway">
    <text evidence="1 5">Carbohydrate metabolism; hexose metabolism.</text>
</comment>
<dbReference type="EMBL" id="QPMK01000002">
    <property type="protein sequence ID" value="RDD67736.1"/>
    <property type="molecule type" value="Genomic_DNA"/>
</dbReference>
<dbReference type="Gene3D" id="2.70.98.10">
    <property type="match status" value="1"/>
</dbReference>
<comment type="similarity">
    <text evidence="2 5">Belongs to the aldose epimerase family.</text>
</comment>
<comment type="catalytic activity">
    <reaction evidence="5">
        <text>alpha-D-glucose = beta-D-glucose</text>
        <dbReference type="Rhea" id="RHEA:10264"/>
        <dbReference type="ChEBI" id="CHEBI:15903"/>
        <dbReference type="ChEBI" id="CHEBI:17925"/>
        <dbReference type="EC" id="5.1.3.3"/>
    </reaction>
</comment>
<comment type="caution">
    <text evidence="9">The sequence shown here is derived from an EMBL/GenBank/DDBJ whole genome shotgun (WGS) entry which is preliminary data.</text>
</comment>
<dbReference type="CDD" id="cd09019">
    <property type="entry name" value="galactose_mutarotase_like"/>
    <property type="match status" value="1"/>
</dbReference>
<dbReference type="Proteomes" id="UP000253977">
    <property type="component" value="Unassembled WGS sequence"/>
</dbReference>
<dbReference type="Pfam" id="PF01263">
    <property type="entry name" value="Aldose_epim"/>
    <property type="match status" value="1"/>
</dbReference>
<evidence type="ECO:0000256" key="6">
    <source>
        <dbReference type="PIRSR" id="PIRSR005096-1"/>
    </source>
</evidence>
<feature type="active site" description="Proton acceptor" evidence="6">
    <location>
        <position position="294"/>
    </location>
</feature>
<evidence type="ECO:0000313" key="10">
    <source>
        <dbReference type="Proteomes" id="UP000253977"/>
    </source>
</evidence>
<feature type="active site" description="Proton donor" evidence="6">
    <location>
        <position position="174"/>
    </location>
</feature>
<dbReference type="RefSeq" id="WP_114509548.1">
    <property type="nucleotide sequence ID" value="NZ_QPMK01000002.1"/>
</dbReference>
<keyword evidence="10" id="KW-1185">Reference proteome</keyword>
<feature type="binding site" evidence="8">
    <location>
        <begin position="174"/>
        <end position="176"/>
    </location>
    <ligand>
        <name>beta-D-galactose</name>
        <dbReference type="ChEBI" id="CHEBI:27667"/>
    </ligand>
</feature>
<dbReference type="GO" id="GO:0033499">
    <property type="term" value="P:galactose catabolic process via UDP-galactose, Leloir pathway"/>
    <property type="evidence" value="ECO:0007669"/>
    <property type="project" value="TreeGrafter"/>
</dbReference>
<dbReference type="PIRSF" id="PIRSF005096">
    <property type="entry name" value="GALM"/>
    <property type="match status" value="1"/>
</dbReference>
<evidence type="ECO:0000256" key="3">
    <source>
        <dbReference type="ARBA" id="ARBA00023235"/>
    </source>
</evidence>
<evidence type="ECO:0000256" key="4">
    <source>
        <dbReference type="ARBA" id="ARBA00023277"/>
    </source>
</evidence>
<dbReference type="UniPathway" id="UPA00242"/>